<feature type="binding site" evidence="12">
    <location>
        <position position="274"/>
    </location>
    <ligand>
        <name>[4Fe-4S] cluster</name>
        <dbReference type="ChEBI" id="CHEBI:49883"/>
        <label>2</label>
        <note>4Fe-4S-substrate</note>
    </ligand>
</feature>
<dbReference type="SFLD" id="SFLDG01386">
    <property type="entry name" value="main_SPASM_domain-containing"/>
    <property type="match status" value="1"/>
</dbReference>
<dbReference type="InterPro" id="IPR010505">
    <property type="entry name" value="MoaA_twitch"/>
</dbReference>
<keyword evidence="10 12" id="KW-0456">Lyase</keyword>
<gene>
    <name evidence="12 14" type="primary">moaA</name>
    <name evidence="14" type="ORF">SGRAN_3851</name>
</gene>
<evidence type="ECO:0000256" key="10">
    <source>
        <dbReference type="ARBA" id="ARBA00023239"/>
    </source>
</evidence>
<feature type="binding site" evidence="12">
    <location>
        <position position="208"/>
    </location>
    <ligand>
        <name>S-adenosyl-L-methionine</name>
        <dbReference type="ChEBI" id="CHEBI:59789"/>
    </ligand>
</feature>
<dbReference type="CDD" id="cd01335">
    <property type="entry name" value="Radical_SAM"/>
    <property type="match status" value="1"/>
</dbReference>
<keyword evidence="6 12" id="KW-0408">Iron</keyword>
<feature type="binding site" evidence="12">
    <location>
        <begin position="276"/>
        <end position="278"/>
    </location>
    <ligand>
        <name>GTP</name>
        <dbReference type="ChEBI" id="CHEBI:37565"/>
    </ligand>
</feature>
<evidence type="ECO:0000256" key="11">
    <source>
        <dbReference type="ARBA" id="ARBA00048697"/>
    </source>
</evidence>
<evidence type="ECO:0000313" key="15">
    <source>
        <dbReference type="Proteomes" id="UP000058599"/>
    </source>
</evidence>
<feature type="binding site" evidence="12">
    <location>
        <position position="32"/>
    </location>
    <ligand>
        <name>GTP</name>
        <dbReference type="ChEBI" id="CHEBI:37565"/>
    </ligand>
</feature>
<dbReference type="PROSITE" id="PS51918">
    <property type="entry name" value="RADICAL_SAM"/>
    <property type="match status" value="1"/>
</dbReference>
<comment type="subunit">
    <text evidence="12">Monomer and homodimer.</text>
</comment>
<feature type="binding site" evidence="12">
    <location>
        <position position="45"/>
    </location>
    <ligand>
        <name>S-adenosyl-L-methionine</name>
        <dbReference type="ChEBI" id="CHEBI:59789"/>
    </ligand>
</feature>
<feature type="domain" description="Radical SAM core" evidence="13">
    <location>
        <begin position="23"/>
        <end position="250"/>
    </location>
</feature>
<dbReference type="HAMAP" id="MF_01225_B">
    <property type="entry name" value="MoaA_B"/>
    <property type="match status" value="1"/>
</dbReference>
<dbReference type="InterPro" id="IPR058240">
    <property type="entry name" value="rSAM_sf"/>
</dbReference>
<dbReference type="GO" id="GO:0061798">
    <property type="term" value="F:GTP 3',8'-cyclase activity"/>
    <property type="evidence" value="ECO:0007669"/>
    <property type="project" value="UniProtKB-UniRule"/>
</dbReference>
<evidence type="ECO:0000256" key="5">
    <source>
        <dbReference type="ARBA" id="ARBA00022741"/>
    </source>
</evidence>
<keyword evidence="15" id="KW-1185">Reference proteome</keyword>
<dbReference type="KEGG" id="sgi:SGRAN_3851"/>
<dbReference type="Proteomes" id="UP000058599">
    <property type="component" value="Chromosome"/>
</dbReference>
<feature type="binding site" evidence="12">
    <location>
        <position position="174"/>
    </location>
    <ligand>
        <name>GTP</name>
        <dbReference type="ChEBI" id="CHEBI:37565"/>
    </ligand>
</feature>
<keyword evidence="8 12" id="KW-0342">GTP-binding</keyword>
<keyword evidence="2 12" id="KW-0004">4Fe-4S</keyword>
<keyword evidence="7 12" id="KW-0411">Iron-sulfur</keyword>
<keyword evidence="4 12" id="KW-0479">Metal-binding</keyword>
<evidence type="ECO:0000256" key="3">
    <source>
        <dbReference type="ARBA" id="ARBA00022691"/>
    </source>
</evidence>
<evidence type="ECO:0000256" key="2">
    <source>
        <dbReference type="ARBA" id="ARBA00022485"/>
    </source>
</evidence>
<comment type="pathway">
    <text evidence="12">Cofactor biosynthesis; molybdopterin biosynthesis.</text>
</comment>
<dbReference type="SFLD" id="SFLDS00029">
    <property type="entry name" value="Radical_SAM"/>
    <property type="match status" value="1"/>
</dbReference>
<dbReference type="GO" id="GO:0006777">
    <property type="term" value="P:Mo-molybdopterin cofactor biosynthetic process"/>
    <property type="evidence" value="ECO:0007669"/>
    <property type="project" value="UniProtKB-UniRule"/>
</dbReference>
<evidence type="ECO:0000313" key="14">
    <source>
        <dbReference type="EMBL" id="AMG76183.1"/>
    </source>
</evidence>
<dbReference type="Gene3D" id="3.20.20.70">
    <property type="entry name" value="Aldolase class I"/>
    <property type="match status" value="1"/>
</dbReference>
<dbReference type="InterPro" id="IPR000385">
    <property type="entry name" value="MoaA_NifB_PqqE_Fe-S-bd_CS"/>
</dbReference>
<comment type="similarity">
    <text evidence="12">Belongs to the radical SAM superfamily. MoaA family.</text>
</comment>
<dbReference type="PANTHER" id="PTHR22960:SF28">
    <property type="entry name" value="GTP 3',8-CYCLASE"/>
    <property type="match status" value="1"/>
</dbReference>
<evidence type="ECO:0000256" key="1">
    <source>
        <dbReference type="ARBA" id="ARBA00012167"/>
    </source>
</evidence>
<evidence type="ECO:0000256" key="4">
    <source>
        <dbReference type="ARBA" id="ARBA00022723"/>
    </source>
</evidence>
<dbReference type="GO" id="GO:0046872">
    <property type="term" value="F:metal ion binding"/>
    <property type="evidence" value="ECO:0007669"/>
    <property type="project" value="UniProtKB-KW"/>
</dbReference>
<dbReference type="PANTHER" id="PTHR22960">
    <property type="entry name" value="MOLYBDOPTERIN COFACTOR SYNTHESIS PROTEIN A"/>
    <property type="match status" value="1"/>
</dbReference>
<evidence type="ECO:0000256" key="8">
    <source>
        <dbReference type="ARBA" id="ARBA00023134"/>
    </source>
</evidence>
<keyword evidence="3 12" id="KW-0949">S-adenosyl-L-methionine</keyword>
<feature type="binding site" evidence="12">
    <location>
        <position position="113"/>
    </location>
    <ligand>
        <name>GTP</name>
        <dbReference type="ChEBI" id="CHEBI:37565"/>
    </ligand>
</feature>
<dbReference type="AlphaFoldDB" id="A0AA86GNG1"/>
<comment type="function">
    <text evidence="12">Catalyzes the cyclization of GTP to (8S)-3',8-cyclo-7,8-dihydroguanosine 5'-triphosphate.</text>
</comment>
<keyword evidence="9 12" id="KW-0501">Molybdenum cofactor biosynthesis</keyword>
<dbReference type="SFLD" id="SFLDG01067">
    <property type="entry name" value="SPASM/twitch_domain_containing"/>
    <property type="match status" value="1"/>
</dbReference>
<protein>
    <recommendedName>
        <fullName evidence="1 12">GTP 3',8-cyclase</fullName>
        <ecNumber evidence="1 12">4.1.99.22</ecNumber>
    </recommendedName>
    <alternativeName>
        <fullName evidence="12">Molybdenum cofactor biosynthesis protein A</fullName>
    </alternativeName>
</protein>
<keyword evidence="5 12" id="KW-0547">Nucleotide-binding</keyword>
<dbReference type="EMBL" id="CP012199">
    <property type="protein sequence ID" value="AMG76183.1"/>
    <property type="molecule type" value="Genomic_DNA"/>
</dbReference>
<dbReference type="SUPFAM" id="SSF102114">
    <property type="entry name" value="Radical SAM enzymes"/>
    <property type="match status" value="1"/>
</dbReference>
<dbReference type="SFLD" id="SFLDG01383">
    <property type="entry name" value="cyclic_pyranopterin_phosphate"/>
    <property type="match status" value="1"/>
</dbReference>
<evidence type="ECO:0000256" key="7">
    <source>
        <dbReference type="ARBA" id="ARBA00023014"/>
    </source>
</evidence>
<dbReference type="InterPro" id="IPR007197">
    <property type="entry name" value="rSAM"/>
</dbReference>
<dbReference type="CDD" id="cd21117">
    <property type="entry name" value="Twitch_MoaA"/>
    <property type="match status" value="1"/>
</dbReference>
<dbReference type="RefSeq" id="WP_234002497.1">
    <property type="nucleotide sequence ID" value="NZ_CP012199.1"/>
</dbReference>
<feature type="binding site" evidence="12">
    <location>
        <position position="86"/>
    </location>
    <ligand>
        <name>S-adenosyl-L-methionine</name>
        <dbReference type="ChEBI" id="CHEBI:59789"/>
    </ligand>
</feature>
<dbReference type="InterPro" id="IPR006638">
    <property type="entry name" value="Elp3/MiaA/NifB-like_rSAM"/>
</dbReference>
<organism evidence="14 15">
    <name type="scientific">Sphingopyxis granuli</name>
    <dbReference type="NCBI Taxonomy" id="267128"/>
    <lineage>
        <taxon>Bacteria</taxon>
        <taxon>Pseudomonadati</taxon>
        <taxon>Pseudomonadota</taxon>
        <taxon>Alphaproteobacteria</taxon>
        <taxon>Sphingomonadales</taxon>
        <taxon>Sphingomonadaceae</taxon>
        <taxon>Sphingopyxis</taxon>
    </lineage>
</organism>
<evidence type="ECO:0000256" key="6">
    <source>
        <dbReference type="ARBA" id="ARBA00023004"/>
    </source>
</evidence>
<sequence>MTIERIRDRLTTAPDGDRGLTDAIGRRFEYLRLSLTDVCNFRCTYCLPDGYRKRHGRPADLSVAEMRRAVGAFARLGLWKVRLTGGEPTLRPDFEDAARAIAAVPGIRRIAMTTNGYRLADRAAAWRDAGVSAINISVDSLDPARFAAITGHDRLAEVLRGIEAARAAGFDSIKINAVLMRGVNDDELAAMTDFIAERDLSLRFIEVMRTNDNTAFFKARHLAGQTVIDRLEQAGWRRLPRAAGAGPAVEYAHPASRGRIGIIAPYARDFCASCNRLRIASDGKLHLCLFGDGGLDLRPLLQQDADAEALIERIRALTATKAPAHRLHQNNSGATPHLASIGG</sequence>
<dbReference type="GO" id="GO:1904047">
    <property type="term" value="F:S-adenosyl-L-methionine binding"/>
    <property type="evidence" value="ECO:0007669"/>
    <property type="project" value="UniProtKB-UniRule"/>
</dbReference>
<comment type="cofactor">
    <cofactor evidence="12">
        <name>[4Fe-4S] cluster</name>
        <dbReference type="ChEBI" id="CHEBI:49883"/>
    </cofactor>
    <text evidence="12">Binds 2 [4Fe-4S] clusters. Binds 1 [4Fe-4S] cluster coordinated with 3 cysteines and an exchangeable S-adenosyl-L-methionine and 1 [4Fe-4S] cluster coordinated with 3 cysteines and the GTP-derived substrate.</text>
</comment>
<dbReference type="InterPro" id="IPR013483">
    <property type="entry name" value="MoaA"/>
</dbReference>
<dbReference type="Pfam" id="PF04055">
    <property type="entry name" value="Radical_SAM"/>
    <property type="match status" value="1"/>
</dbReference>
<dbReference type="InterPro" id="IPR013785">
    <property type="entry name" value="Aldolase_TIM"/>
</dbReference>
<evidence type="ECO:0000256" key="9">
    <source>
        <dbReference type="ARBA" id="ARBA00023150"/>
    </source>
</evidence>
<proteinExistence type="inferred from homology"/>
<dbReference type="Pfam" id="PF06463">
    <property type="entry name" value="Mob_synth_C"/>
    <property type="match status" value="1"/>
</dbReference>
<dbReference type="GO" id="GO:0051539">
    <property type="term" value="F:4 iron, 4 sulfur cluster binding"/>
    <property type="evidence" value="ECO:0007669"/>
    <property type="project" value="UniProtKB-UniRule"/>
</dbReference>
<name>A0AA86GNG1_9SPHN</name>
<comment type="catalytic activity">
    <reaction evidence="11 12">
        <text>GTP + AH2 + S-adenosyl-L-methionine = (8S)-3',8-cyclo-7,8-dihydroguanosine 5'-triphosphate + 5'-deoxyadenosine + L-methionine + A + H(+)</text>
        <dbReference type="Rhea" id="RHEA:49576"/>
        <dbReference type="ChEBI" id="CHEBI:13193"/>
        <dbReference type="ChEBI" id="CHEBI:15378"/>
        <dbReference type="ChEBI" id="CHEBI:17319"/>
        <dbReference type="ChEBI" id="CHEBI:17499"/>
        <dbReference type="ChEBI" id="CHEBI:37565"/>
        <dbReference type="ChEBI" id="CHEBI:57844"/>
        <dbReference type="ChEBI" id="CHEBI:59789"/>
        <dbReference type="ChEBI" id="CHEBI:131766"/>
        <dbReference type="EC" id="4.1.99.22"/>
    </reaction>
</comment>
<dbReference type="SMART" id="SM00729">
    <property type="entry name" value="Elp3"/>
    <property type="match status" value="1"/>
</dbReference>
<dbReference type="NCBIfam" id="TIGR02666">
    <property type="entry name" value="moaA"/>
    <property type="match status" value="1"/>
</dbReference>
<evidence type="ECO:0000259" key="13">
    <source>
        <dbReference type="PROSITE" id="PS51918"/>
    </source>
</evidence>
<accession>A0AA86GNG1</accession>
<feature type="binding site" evidence="12">
    <location>
        <position position="288"/>
    </location>
    <ligand>
        <name>[4Fe-4S] cluster</name>
        <dbReference type="ChEBI" id="CHEBI:49883"/>
        <label>2</label>
        <note>4Fe-4S-substrate</note>
    </ligand>
</feature>
<dbReference type="InterPro" id="IPR040064">
    <property type="entry name" value="MoaA-like"/>
</dbReference>
<feature type="binding site" evidence="12">
    <location>
        <position position="271"/>
    </location>
    <ligand>
        <name>[4Fe-4S] cluster</name>
        <dbReference type="ChEBI" id="CHEBI:49883"/>
        <label>2</label>
        <note>4Fe-4S-substrate</note>
    </ligand>
</feature>
<reference evidence="14 15" key="1">
    <citation type="journal article" date="2016" name="BMC Genomics">
        <title>Genomic analysis of the nitrate-respiring Sphingopyxis granuli (formerly Sphingomonas macrogoltabida) strain TFA.</title>
        <authorList>
            <person name="Garcia-Romero I."/>
            <person name="Perez-Pulido A.J."/>
            <person name="Gonzalez-Flores Y.E."/>
            <person name="Reyes-Ramirez F."/>
            <person name="Santero E."/>
            <person name="Floriano B."/>
        </authorList>
    </citation>
    <scope>NUCLEOTIDE SEQUENCE [LARGE SCALE GENOMIC DNA]</scope>
    <source>
        <strain evidence="14 15">TFA</strain>
    </source>
</reference>
<feature type="binding site" evidence="12">
    <location>
        <position position="46"/>
    </location>
    <ligand>
        <name>[4Fe-4S] cluster</name>
        <dbReference type="ChEBI" id="CHEBI:49883"/>
        <label>1</label>
        <note>4Fe-4S-S-AdoMet</note>
    </ligand>
</feature>
<feature type="binding site" evidence="12">
    <location>
        <position position="43"/>
    </location>
    <ligand>
        <name>[4Fe-4S] cluster</name>
        <dbReference type="ChEBI" id="CHEBI:49883"/>
        <label>1</label>
        <note>4Fe-4S-S-AdoMet</note>
    </ligand>
</feature>
<dbReference type="PROSITE" id="PS01305">
    <property type="entry name" value="MOAA_NIFB_PQQE"/>
    <property type="match status" value="1"/>
</dbReference>
<dbReference type="InterPro" id="IPR050105">
    <property type="entry name" value="MoCo_biosynth_MoaA/MoaC"/>
</dbReference>
<feature type="binding site" evidence="12">
    <location>
        <position position="39"/>
    </location>
    <ligand>
        <name>[4Fe-4S] cluster</name>
        <dbReference type="ChEBI" id="CHEBI:49883"/>
        <label>1</label>
        <note>4Fe-4S-S-AdoMet</note>
    </ligand>
</feature>
<dbReference type="GO" id="GO:0061799">
    <property type="term" value="F:cyclic pyranopterin monophosphate synthase activity"/>
    <property type="evidence" value="ECO:0007669"/>
    <property type="project" value="TreeGrafter"/>
</dbReference>
<dbReference type="GO" id="GO:0005525">
    <property type="term" value="F:GTP binding"/>
    <property type="evidence" value="ECO:0007669"/>
    <property type="project" value="UniProtKB-UniRule"/>
</dbReference>
<feature type="binding site" evidence="12">
    <location>
        <position position="137"/>
    </location>
    <ligand>
        <name>S-adenosyl-L-methionine</name>
        <dbReference type="ChEBI" id="CHEBI:59789"/>
    </ligand>
</feature>
<evidence type="ECO:0000256" key="12">
    <source>
        <dbReference type="HAMAP-Rule" id="MF_01225"/>
    </source>
</evidence>
<feature type="binding site" evidence="12">
    <location>
        <position position="82"/>
    </location>
    <ligand>
        <name>GTP</name>
        <dbReference type="ChEBI" id="CHEBI:37565"/>
    </ligand>
</feature>
<dbReference type="EC" id="4.1.99.22" evidence="1 12"/>